<reference evidence="3" key="1">
    <citation type="journal article" date="2014" name="Science">
        <title>Ancient hybridizations among the ancestral genomes of bread wheat.</title>
        <authorList>
            <consortium name="International Wheat Genome Sequencing Consortium,"/>
            <person name="Marcussen T."/>
            <person name="Sandve S.R."/>
            <person name="Heier L."/>
            <person name="Spannagl M."/>
            <person name="Pfeifer M."/>
            <person name="Jakobsen K.S."/>
            <person name="Wulff B.B."/>
            <person name="Steuernagel B."/>
            <person name="Mayer K.F."/>
            <person name="Olsen O.A."/>
        </authorList>
    </citation>
    <scope>NUCLEOTIDE SEQUENCE [LARGE SCALE GENOMIC DNA]</scope>
    <source>
        <strain evidence="3">cv. AL8/78</strain>
    </source>
</reference>
<accession>A0A453HZX7</accession>
<sequence length="90" mass="10456">MICGVWLLIVYYKYHNSIYILMHVCILRCFFIMQGCMLWCAFSLCMLNDEVAYLHVERNSLVGASYLDIEDLLLASCLLLIILCHPCCCH</sequence>
<reference evidence="2" key="4">
    <citation type="submission" date="2019-03" db="UniProtKB">
        <authorList>
            <consortium name="EnsemblPlants"/>
        </authorList>
    </citation>
    <scope>IDENTIFICATION</scope>
</reference>
<evidence type="ECO:0000313" key="2">
    <source>
        <dbReference type="EnsemblPlants" id="AET4Gv20377500.1"/>
    </source>
</evidence>
<dbReference type="AlphaFoldDB" id="A0A453HZX7"/>
<reference evidence="2" key="3">
    <citation type="journal article" date="2017" name="Nature">
        <title>Genome sequence of the progenitor of the wheat D genome Aegilops tauschii.</title>
        <authorList>
            <person name="Luo M.C."/>
            <person name="Gu Y.Q."/>
            <person name="Puiu D."/>
            <person name="Wang H."/>
            <person name="Twardziok S.O."/>
            <person name="Deal K.R."/>
            <person name="Huo N."/>
            <person name="Zhu T."/>
            <person name="Wang L."/>
            <person name="Wang Y."/>
            <person name="McGuire P.E."/>
            <person name="Liu S."/>
            <person name="Long H."/>
            <person name="Ramasamy R.K."/>
            <person name="Rodriguez J.C."/>
            <person name="Van S.L."/>
            <person name="Yuan L."/>
            <person name="Wang Z."/>
            <person name="Xia Z."/>
            <person name="Xiao L."/>
            <person name="Anderson O.D."/>
            <person name="Ouyang S."/>
            <person name="Liang Y."/>
            <person name="Zimin A.V."/>
            <person name="Pertea G."/>
            <person name="Qi P."/>
            <person name="Bennetzen J.L."/>
            <person name="Dai X."/>
            <person name="Dawson M.W."/>
            <person name="Muller H.G."/>
            <person name="Kugler K."/>
            <person name="Rivarola-Duarte L."/>
            <person name="Spannagl M."/>
            <person name="Mayer K.F.X."/>
            <person name="Lu F.H."/>
            <person name="Bevan M.W."/>
            <person name="Leroy P."/>
            <person name="Li P."/>
            <person name="You F.M."/>
            <person name="Sun Q."/>
            <person name="Liu Z."/>
            <person name="Lyons E."/>
            <person name="Wicker T."/>
            <person name="Salzberg S.L."/>
            <person name="Devos K.M."/>
            <person name="Dvorak J."/>
        </authorList>
    </citation>
    <scope>NUCLEOTIDE SEQUENCE [LARGE SCALE GENOMIC DNA]</scope>
    <source>
        <strain evidence="2">cv. AL8/78</strain>
    </source>
</reference>
<reference evidence="3" key="2">
    <citation type="journal article" date="2017" name="Nat. Plants">
        <title>The Aegilops tauschii genome reveals multiple impacts of transposons.</title>
        <authorList>
            <person name="Zhao G."/>
            <person name="Zou C."/>
            <person name="Li K."/>
            <person name="Wang K."/>
            <person name="Li T."/>
            <person name="Gao L."/>
            <person name="Zhang X."/>
            <person name="Wang H."/>
            <person name="Yang Z."/>
            <person name="Liu X."/>
            <person name="Jiang W."/>
            <person name="Mao L."/>
            <person name="Kong X."/>
            <person name="Jiao Y."/>
            <person name="Jia J."/>
        </authorList>
    </citation>
    <scope>NUCLEOTIDE SEQUENCE [LARGE SCALE GENOMIC DNA]</scope>
    <source>
        <strain evidence="3">cv. AL8/78</strain>
    </source>
</reference>
<organism evidence="2 3">
    <name type="scientific">Aegilops tauschii subsp. strangulata</name>
    <name type="common">Goatgrass</name>
    <dbReference type="NCBI Taxonomy" id="200361"/>
    <lineage>
        <taxon>Eukaryota</taxon>
        <taxon>Viridiplantae</taxon>
        <taxon>Streptophyta</taxon>
        <taxon>Embryophyta</taxon>
        <taxon>Tracheophyta</taxon>
        <taxon>Spermatophyta</taxon>
        <taxon>Magnoliopsida</taxon>
        <taxon>Liliopsida</taxon>
        <taxon>Poales</taxon>
        <taxon>Poaceae</taxon>
        <taxon>BOP clade</taxon>
        <taxon>Pooideae</taxon>
        <taxon>Triticodae</taxon>
        <taxon>Triticeae</taxon>
        <taxon>Triticinae</taxon>
        <taxon>Aegilops</taxon>
    </lineage>
</organism>
<feature type="transmembrane region" description="Helical" evidence="1">
    <location>
        <begin position="20"/>
        <end position="47"/>
    </location>
</feature>
<protein>
    <submittedName>
        <fullName evidence="2">Uncharacterized protein</fullName>
    </submittedName>
</protein>
<keyword evidence="1" id="KW-0472">Membrane</keyword>
<evidence type="ECO:0000313" key="3">
    <source>
        <dbReference type="Proteomes" id="UP000015105"/>
    </source>
</evidence>
<proteinExistence type="predicted"/>
<evidence type="ECO:0000256" key="1">
    <source>
        <dbReference type="SAM" id="Phobius"/>
    </source>
</evidence>
<keyword evidence="3" id="KW-1185">Reference proteome</keyword>
<dbReference type="Gramene" id="AET4Gv20377500.1">
    <property type="protein sequence ID" value="AET4Gv20377500.1"/>
    <property type="gene ID" value="AET4Gv20377500"/>
</dbReference>
<keyword evidence="1" id="KW-0812">Transmembrane</keyword>
<dbReference type="Proteomes" id="UP000015105">
    <property type="component" value="Chromosome 4D"/>
</dbReference>
<keyword evidence="1" id="KW-1133">Transmembrane helix</keyword>
<reference evidence="2" key="5">
    <citation type="journal article" date="2021" name="G3 (Bethesda)">
        <title>Aegilops tauschii genome assembly Aet v5.0 features greater sequence contiguity and improved annotation.</title>
        <authorList>
            <person name="Wang L."/>
            <person name="Zhu T."/>
            <person name="Rodriguez J.C."/>
            <person name="Deal K.R."/>
            <person name="Dubcovsky J."/>
            <person name="McGuire P.E."/>
            <person name="Lux T."/>
            <person name="Spannagl M."/>
            <person name="Mayer K.F.X."/>
            <person name="Baldrich P."/>
            <person name="Meyers B.C."/>
            <person name="Huo N."/>
            <person name="Gu Y.Q."/>
            <person name="Zhou H."/>
            <person name="Devos K.M."/>
            <person name="Bennetzen J.L."/>
            <person name="Unver T."/>
            <person name="Budak H."/>
            <person name="Gulick P.J."/>
            <person name="Galiba G."/>
            <person name="Kalapos B."/>
            <person name="Nelson D.R."/>
            <person name="Li P."/>
            <person name="You F.M."/>
            <person name="Luo M.C."/>
            <person name="Dvorak J."/>
        </authorList>
    </citation>
    <scope>NUCLEOTIDE SEQUENCE [LARGE SCALE GENOMIC DNA]</scope>
    <source>
        <strain evidence="2">cv. AL8/78</strain>
    </source>
</reference>
<dbReference type="EnsemblPlants" id="AET4Gv20377500.1">
    <property type="protein sequence ID" value="AET4Gv20377500.1"/>
    <property type="gene ID" value="AET4Gv20377500"/>
</dbReference>
<name>A0A453HZX7_AEGTS</name>